<evidence type="ECO:0000313" key="3">
    <source>
        <dbReference type="Proteomes" id="UP000430368"/>
    </source>
</evidence>
<reference evidence="2 3" key="1">
    <citation type="submission" date="2019-07" db="EMBL/GenBank/DDBJ databases">
        <title>Serratia dokdonensis sp. nov., an elicitor of systemic resistance in Nicotiana Tabacum.</title>
        <authorList>
            <person name="Son J.-S."/>
            <person name="Hwang Y.-J."/>
            <person name="Lee S.-Y."/>
            <person name="Ghim S.-Y."/>
        </authorList>
    </citation>
    <scope>NUCLEOTIDE SEQUENCE [LARGE SCALE GENOMIC DNA]</scope>
    <source>
        <strain evidence="2 3">KUDC3025</strain>
    </source>
</reference>
<protein>
    <submittedName>
        <fullName evidence="2">GNAT family N-acetyltransferase</fullName>
    </submittedName>
</protein>
<name>A0ABX6GLD3_9GAMM</name>
<evidence type="ECO:0000313" key="2">
    <source>
        <dbReference type="EMBL" id="QHA87083.1"/>
    </source>
</evidence>
<dbReference type="InterPro" id="IPR016181">
    <property type="entry name" value="Acyl_CoA_acyltransferase"/>
</dbReference>
<keyword evidence="3" id="KW-1185">Reference proteome</keyword>
<proteinExistence type="predicted"/>
<dbReference type="RefSeq" id="WP_160029107.1">
    <property type="nucleotide sequence ID" value="NZ_CP041764.1"/>
</dbReference>
<dbReference type="CDD" id="cd04301">
    <property type="entry name" value="NAT_SF"/>
    <property type="match status" value="1"/>
</dbReference>
<dbReference type="InterPro" id="IPR000182">
    <property type="entry name" value="GNAT_dom"/>
</dbReference>
<dbReference type="EMBL" id="CP041764">
    <property type="protein sequence ID" value="QHA87083.1"/>
    <property type="molecule type" value="Genomic_DNA"/>
</dbReference>
<dbReference type="Pfam" id="PF00583">
    <property type="entry name" value="Acetyltransf_1"/>
    <property type="match status" value="1"/>
</dbReference>
<dbReference type="Proteomes" id="UP000430368">
    <property type="component" value="Chromosome"/>
</dbReference>
<gene>
    <name evidence="2" type="ORF">FO014_09060</name>
</gene>
<dbReference type="SUPFAM" id="SSF55729">
    <property type="entry name" value="Acyl-CoA N-acyltransferases (Nat)"/>
    <property type="match status" value="1"/>
</dbReference>
<sequence>MLTTRPATLAQIRQLYQHIPEFAAAHRLQDLQLRIGNAVHHALIAELDGQPVGFKLGYQTDDDTFYSWLGGVLPAFRRRGVAGQLLEEQERWARTQGFSRLTVKTRNQFRGMLMLLVSRHYQIIALEKKGEVADYRLLLEKRV</sequence>
<organism evidence="2 3">
    <name type="scientific">Serratia rhizosphaerae</name>
    <dbReference type="NCBI Taxonomy" id="2597702"/>
    <lineage>
        <taxon>Bacteria</taxon>
        <taxon>Pseudomonadati</taxon>
        <taxon>Pseudomonadota</taxon>
        <taxon>Gammaproteobacteria</taxon>
        <taxon>Enterobacterales</taxon>
        <taxon>Yersiniaceae</taxon>
        <taxon>Serratia</taxon>
    </lineage>
</organism>
<feature type="domain" description="N-acetyltransferase" evidence="1">
    <location>
        <begin position="2"/>
        <end position="143"/>
    </location>
</feature>
<accession>A0ABX6GLD3</accession>
<dbReference type="Gene3D" id="3.40.630.30">
    <property type="match status" value="1"/>
</dbReference>
<evidence type="ECO:0000259" key="1">
    <source>
        <dbReference type="PROSITE" id="PS51186"/>
    </source>
</evidence>
<dbReference type="PROSITE" id="PS51186">
    <property type="entry name" value="GNAT"/>
    <property type="match status" value="1"/>
</dbReference>